<dbReference type="GeneID" id="59377299"/>
<dbReference type="InterPro" id="IPR013922">
    <property type="entry name" value="Cyclin_PHO80-like"/>
</dbReference>
<dbReference type="OrthoDB" id="286814at2759"/>
<dbReference type="VEuPathDB" id="FungiDB:PC9H_007481"/>
<keyword evidence="3" id="KW-1185">Reference proteome</keyword>
<evidence type="ECO:0000256" key="1">
    <source>
        <dbReference type="SAM" id="MobiDB-lite"/>
    </source>
</evidence>
<sequence>MYAVTTSFAHRAPPATRTRVRWQPYSALSSSSSSNASSSSSNVSCRSPSSSYLNTPASSVSSPPSVNTPNDPRHATPSLSHTSKEQQSRDANKQKYALSLVDQAVKTLSDIWHPQDIPSVFLTSSRATVPPTPPPLQTPSKLLRDTCRRNVQLPSPISPSTREPPSPLSTPSPTSRKSDNNRIGDASASTSTQHGLVPIKGFVHEVLRRSRTSACVLQTALCYLEAIRSKVPELVRQEALGEGIQGELETQSRVISASDLDDTDREQPQDSSSMEQDIIPTVRVNDCGSFDASVPDIQGLGKKVSPPVSPLPPMPPLPSPLLCPRRAFLASLILASKFTQDKCYSNRAWAKLSGLAPREIGRCERALGDALDWRLWVGKVPQPAPAPPAAIRPVVRTRSDGAILFTAPKLDIVTPEASPTDLPHTRASQITSNHRGLRRCATLPADANMNGVSNWVNGANHIMHASAPSVSIPDAGDSTSAWLWNEQTPMETTAPREIEDCVTQSPIPSTPPLTLSPSSTESSSGDRTIQMSFLDDVCSFCDSNNAPGSGPTWSAVGEAWSGANICPIHGANALASSGFKKNDFLKPPPTANDWPGLSKTIPMEIISEYTDIASLAPNISCL</sequence>
<dbReference type="Gene3D" id="1.10.472.10">
    <property type="entry name" value="Cyclin-like"/>
    <property type="match status" value="1"/>
</dbReference>
<dbReference type="GO" id="GO:0016538">
    <property type="term" value="F:cyclin-dependent protein serine/threonine kinase regulator activity"/>
    <property type="evidence" value="ECO:0007669"/>
    <property type="project" value="TreeGrafter"/>
</dbReference>
<organism evidence="2 3">
    <name type="scientific">Pleurotus ostreatus</name>
    <name type="common">Oyster mushroom</name>
    <name type="synonym">White-rot fungus</name>
    <dbReference type="NCBI Taxonomy" id="5322"/>
    <lineage>
        <taxon>Eukaryota</taxon>
        <taxon>Fungi</taxon>
        <taxon>Dikarya</taxon>
        <taxon>Basidiomycota</taxon>
        <taxon>Agaricomycotina</taxon>
        <taxon>Agaricomycetes</taxon>
        <taxon>Agaricomycetidae</taxon>
        <taxon>Agaricales</taxon>
        <taxon>Pleurotineae</taxon>
        <taxon>Pleurotaceae</taxon>
        <taxon>Pleurotus</taxon>
    </lineage>
</organism>
<feature type="compositionally biased region" description="Basic and acidic residues" evidence="1">
    <location>
        <begin position="82"/>
        <end position="93"/>
    </location>
</feature>
<name>A0A8H6ZR68_PLEOS</name>
<comment type="caution">
    <text evidence="2">The sequence shown here is derived from an EMBL/GenBank/DDBJ whole genome shotgun (WGS) entry which is preliminary data.</text>
</comment>
<dbReference type="AlphaFoldDB" id="A0A8H6ZR68"/>
<evidence type="ECO:0000313" key="3">
    <source>
        <dbReference type="Proteomes" id="UP000623687"/>
    </source>
</evidence>
<dbReference type="GO" id="GO:0019901">
    <property type="term" value="F:protein kinase binding"/>
    <property type="evidence" value="ECO:0007669"/>
    <property type="project" value="InterPro"/>
</dbReference>
<dbReference type="CDD" id="cd20557">
    <property type="entry name" value="CYCLIN_ScPCL1-like"/>
    <property type="match status" value="1"/>
</dbReference>
<dbReference type="RefSeq" id="XP_036630632.1">
    <property type="nucleotide sequence ID" value="XM_036777012.1"/>
</dbReference>
<proteinExistence type="predicted"/>
<dbReference type="GO" id="GO:0000307">
    <property type="term" value="C:cyclin-dependent protein kinase holoenzyme complex"/>
    <property type="evidence" value="ECO:0007669"/>
    <property type="project" value="TreeGrafter"/>
</dbReference>
<protein>
    <submittedName>
        <fullName evidence="2">Uncharacterized protein</fullName>
    </submittedName>
</protein>
<dbReference type="PANTHER" id="PTHR15615">
    <property type="match status" value="1"/>
</dbReference>
<reference evidence="2" key="1">
    <citation type="submission" date="2019-07" db="EMBL/GenBank/DDBJ databases">
        <authorList>
            <person name="Palmer J.M."/>
        </authorList>
    </citation>
    <scope>NUCLEOTIDE SEQUENCE</scope>
    <source>
        <strain evidence="2">PC9</strain>
    </source>
</reference>
<feature type="region of interest" description="Disordered" evidence="1">
    <location>
        <begin position="151"/>
        <end position="192"/>
    </location>
</feature>
<feature type="compositionally biased region" description="Low complexity" evidence="1">
    <location>
        <begin position="512"/>
        <end position="523"/>
    </location>
</feature>
<dbReference type="Proteomes" id="UP000623687">
    <property type="component" value="Unassembled WGS sequence"/>
</dbReference>
<gene>
    <name evidence="2" type="ORF">PC9H_007481</name>
</gene>
<feature type="compositionally biased region" description="Low complexity" evidence="1">
    <location>
        <begin position="26"/>
        <end position="70"/>
    </location>
</feature>
<feature type="region of interest" description="Disordered" evidence="1">
    <location>
        <begin position="251"/>
        <end position="276"/>
    </location>
</feature>
<dbReference type="PANTHER" id="PTHR15615:SF36">
    <property type="entry name" value="PHO85 CYCLIN-5"/>
    <property type="match status" value="1"/>
</dbReference>
<feature type="region of interest" description="Disordered" evidence="1">
    <location>
        <begin position="503"/>
        <end position="526"/>
    </location>
</feature>
<dbReference type="GO" id="GO:0005634">
    <property type="term" value="C:nucleus"/>
    <property type="evidence" value="ECO:0007669"/>
    <property type="project" value="TreeGrafter"/>
</dbReference>
<evidence type="ECO:0000313" key="2">
    <source>
        <dbReference type="EMBL" id="KAF7428260.1"/>
    </source>
</evidence>
<dbReference type="EMBL" id="JACETU010000005">
    <property type="protein sequence ID" value="KAF7428260.1"/>
    <property type="molecule type" value="Genomic_DNA"/>
</dbReference>
<feature type="region of interest" description="Disordered" evidence="1">
    <location>
        <begin position="1"/>
        <end position="93"/>
    </location>
</feature>
<accession>A0A8H6ZR68</accession>